<dbReference type="EMBL" id="JAPDRK010000004">
    <property type="protein sequence ID" value="KAJ9613567.1"/>
    <property type="molecule type" value="Genomic_DNA"/>
</dbReference>
<comment type="caution">
    <text evidence="2">The sequence shown here is derived from an EMBL/GenBank/DDBJ whole genome shotgun (WGS) entry which is preliminary data.</text>
</comment>
<dbReference type="PANTHER" id="PTHR34618:SF1">
    <property type="entry name" value="SECRETED PROTEIN"/>
    <property type="match status" value="1"/>
</dbReference>
<name>A0AA39CMC8_9EURO</name>
<dbReference type="Pfam" id="PF11327">
    <property type="entry name" value="Egh16-like"/>
    <property type="match status" value="1"/>
</dbReference>
<proteinExistence type="predicted"/>
<reference evidence="2" key="1">
    <citation type="submission" date="2022-10" db="EMBL/GenBank/DDBJ databases">
        <title>Culturing micro-colonial fungi from biological soil crusts in the Mojave desert and describing Neophaeococcomyces mojavensis, and introducing the new genera and species Taxawa tesnikishii.</title>
        <authorList>
            <person name="Kurbessoian T."/>
            <person name="Stajich J.E."/>
        </authorList>
    </citation>
    <scope>NUCLEOTIDE SEQUENCE</scope>
    <source>
        <strain evidence="2">TK_41</strain>
    </source>
</reference>
<organism evidence="2 3">
    <name type="scientific">Cladophialophora chaetospira</name>
    <dbReference type="NCBI Taxonomy" id="386627"/>
    <lineage>
        <taxon>Eukaryota</taxon>
        <taxon>Fungi</taxon>
        <taxon>Dikarya</taxon>
        <taxon>Ascomycota</taxon>
        <taxon>Pezizomycotina</taxon>
        <taxon>Eurotiomycetes</taxon>
        <taxon>Chaetothyriomycetidae</taxon>
        <taxon>Chaetothyriales</taxon>
        <taxon>Herpotrichiellaceae</taxon>
        <taxon>Cladophialophora</taxon>
    </lineage>
</organism>
<protein>
    <recommendedName>
        <fullName evidence="4">Cell surface protein</fullName>
    </recommendedName>
</protein>
<evidence type="ECO:0008006" key="4">
    <source>
        <dbReference type="Google" id="ProtNLM"/>
    </source>
</evidence>
<accession>A0AA39CMC8</accession>
<dbReference type="Proteomes" id="UP001172673">
    <property type="component" value="Unassembled WGS sequence"/>
</dbReference>
<evidence type="ECO:0000313" key="2">
    <source>
        <dbReference type="EMBL" id="KAJ9613567.1"/>
    </source>
</evidence>
<sequence>MPGLSVIDGTPRDCATPGCGSEADTSVIRKNGSPLGKTAGGGQVDAASAIATFMGTGAASRIKRHLLGPRAGPKARALKDLFGGGKGGGSAGTTEAVGVKTPKGTVEDGVAAAAGSGATSGLPTVGADGVISMTMHQVNQDGAGPMTAAIDPTSGGTDEAAFQSAQMIADVPGTIAGLSGTTTTDFPIKVQMPAGMTCSGTVAGVSGVCIVRVKNSTPAGPFGGSAAFTQEVVGAAGNATAAA</sequence>
<feature type="region of interest" description="Disordered" evidence="1">
    <location>
        <begin position="1"/>
        <end position="20"/>
    </location>
</feature>
<gene>
    <name evidence="2" type="ORF">H2200_003509</name>
</gene>
<evidence type="ECO:0000256" key="1">
    <source>
        <dbReference type="SAM" id="MobiDB-lite"/>
    </source>
</evidence>
<dbReference type="PANTHER" id="PTHR34618">
    <property type="entry name" value="SURFACE PROTEIN MAS1, PUTATIVE-RELATED"/>
    <property type="match status" value="1"/>
</dbReference>
<evidence type="ECO:0000313" key="3">
    <source>
        <dbReference type="Proteomes" id="UP001172673"/>
    </source>
</evidence>
<dbReference type="InterPro" id="IPR021476">
    <property type="entry name" value="Egh16-like"/>
</dbReference>
<dbReference type="AlphaFoldDB" id="A0AA39CMC8"/>
<keyword evidence="3" id="KW-1185">Reference proteome</keyword>